<dbReference type="Pfam" id="PF00521">
    <property type="entry name" value="DNA_topoisoIV"/>
    <property type="match status" value="1"/>
</dbReference>
<dbReference type="EC" id="5.6.2.2" evidence="4"/>
<protein>
    <recommendedName>
        <fullName evidence="4">DNA topoisomerase (ATP-hydrolyzing)</fullName>
        <ecNumber evidence="4">5.6.2.2</ecNumber>
    </recommendedName>
</protein>
<accession>A0A9R0I2M3</accession>
<dbReference type="InterPro" id="IPR001154">
    <property type="entry name" value="TopoII_euk"/>
</dbReference>
<keyword evidence="8" id="KW-0238">DNA-binding</keyword>
<keyword evidence="6" id="KW-0067">ATP-binding</keyword>
<dbReference type="GO" id="GO:0003918">
    <property type="term" value="F:DNA topoisomerase type II (double strand cut, ATP-hydrolyzing) activity"/>
    <property type="evidence" value="ECO:0007669"/>
    <property type="project" value="UniProtKB-EC"/>
</dbReference>
<evidence type="ECO:0000256" key="3">
    <source>
        <dbReference type="ARBA" id="ARBA00011080"/>
    </source>
</evidence>
<dbReference type="GO" id="GO:0000712">
    <property type="term" value="P:resolution of meiotic recombination intermediates"/>
    <property type="evidence" value="ECO:0007669"/>
    <property type="project" value="TreeGrafter"/>
</dbReference>
<proteinExistence type="inferred from homology"/>
<dbReference type="RefSeq" id="XP_021840395.2">
    <property type="nucleotide sequence ID" value="XM_021984703.2"/>
</dbReference>
<dbReference type="InterPro" id="IPR050634">
    <property type="entry name" value="DNA_Topoisomerase_II"/>
</dbReference>
<dbReference type="AlphaFoldDB" id="A0A9R0I2M3"/>
<dbReference type="InterPro" id="IPR013760">
    <property type="entry name" value="Topo_IIA-like_dom_sf"/>
</dbReference>
<evidence type="ECO:0000313" key="12">
    <source>
        <dbReference type="RefSeq" id="XP_021840394.2"/>
    </source>
</evidence>
<dbReference type="PANTHER" id="PTHR10169">
    <property type="entry name" value="DNA TOPOISOMERASE/GYRASE"/>
    <property type="match status" value="1"/>
</dbReference>
<dbReference type="GO" id="GO:0003677">
    <property type="term" value="F:DNA binding"/>
    <property type="evidence" value="ECO:0007669"/>
    <property type="project" value="UniProtKB-KW"/>
</dbReference>
<feature type="domain" description="Topo IIA-type catalytic" evidence="10">
    <location>
        <begin position="2"/>
        <end position="218"/>
    </location>
</feature>
<comment type="catalytic activity">
    <reaction evidence="1">
        <text>ATP-dependent breakage, passage and rejoining of double-stranded DNA.</text>
        <dbReference type="EC" id="5.6.2.2"/>
    </reaction>
</comment>
<keyword evidence="9" id="KW-0413">Isomerase</keyword>
<name>A0A9R0I2M3_SPIOL</name>
<dbReference type="GO" id="GO:0005524">
    <property type="term" value="F:ATP binding"/>
    <property type="evidence" value="ECO:0007669"/>
    <property type="project" value="UniProtKB-KW"/>
</dbReference>
<evidence type="ECO:0000256" key="4">
    <source>
        <dbReference type="ARBA" id="ARBA00012895"/>
    </source>
</evidence>
<dbReference type="Proteomes" id="UP000813463">
    <property type="component" value="Chromosome 5"/>
</dbReference>
<sequence length="341" mass="39200">MIPMIPWFKGFEGKVELSPTDLSDNTQYLISGVIAKFDCKSRRVTITELPIGLWTHEYKSWLDEQQWIQSVKDLSESSGKIHLEVTLSNDAWLADEGYLMKKLELIRTFSLSDMHASNPCGNVVKYENPLEIIMDFASFRLAYYIKRKADLLADINSKLMSNMSDIENFIGITSRSSKGIKHWMSKLKESPETAKLSNLSDLLYDKLKMINKDDFVKRATENDVVTLLGRAVTLRQSPRIRGQNNLSEDDYLALETVCNALKKVSAAISKIRELCTRRNDLKRRLSQLQKEDGLSLWLKDLDQLELCFKVQCEEEVECQSSKREAMAQRIRGLKRKAGFNR</sequence>
<dbReference type="RefSeq" id="XP_021840394.2">
    <property type="nucleotide sequence ID" value="XM_021984702.2"/>
</dbReference>
<keyword evidence="5" id="KW-0547">Nucleotide-binding</keyword>
<keyword evidence="11" id="KW-1185">Reference proteome</keyword>
<evidence type="ECO:0000256" key="5">
    <source>
        <dbReference type="ARBA" id="ARBA00022741"/>
    </source>
</evidence>
<keyword evidence="7" id="KW-0799">Topoisomerase</keyword>
<dbReference type="Gene3D" id="1.10.268.10">
    <property type="entry name" value="Topoisomerase, domain 3"/>
    <property type="match status" value="1"/>
</dbReference>
<evidence type="ECO:0000256" key="1">
    <source>
        <dbReference type="ARBA" id="ARBA00000185"/>
    </source>
</evidence>
<evidence type="ECO:0000313" key="13">
    <source>
        <dbReference type="RefSeq" id="XP_021840395.2"/>
    </source>
</evidence>
<organism evidence="11 12">
    <name type="scientific">Spinacia oleracea</name>
    <name type="common">Spinach</name>
    <dbReference type="NCBI Taxonomy" id="3562"/>
    <lineage>
        <taxon>Eukaryota</taxon>
        <taxon>Viridiplantae</taxon>
        <taxon>Streptophyta</taxon>
        <taxon>Embryophyta</taxon>
        <taxon>Tracheophyta</taxon>
        <taxon>Spermatophyta</taxon>
        <taxon>Magnoliopsida</taxon>
        <taxon>eudicotyledons</taxon>
        <taxon>Gunneridae</taxon>
        <taxon>Pentapetalae</taxon>
        <taxon>Caryophyllales</taxon>
        <taxon>Chenopodiaceae</taxon>
        <taxon>Chenopodioideae</taxon>
        <taxon>Anserineae</taxon>
        <taxon>Spinacia</taxon>
    </lineage>
</organism>
<dbReference type="Gene3D" id="3.30.1360.40">
    <property type="match status" value="1"/>
</dbReference>
<dbReference type="GO" id="GO:0005634">
    <property type="term" value="C:nucleus"/>
    <property type="evidence" value="ECO:0007669"/>
    <property type="project" value="TreeGrafter"/>
</dbReference>
<evidence type="ECO:0000256" key="8">
    <source>
        <dbReference type="ARBA" id="ARBA00023125"/>
    </source>
</evidence>
<dbReference type="GeneID" id="110780279"/>
<gene>
    <name evidence="12 13" type="primary">LOC110780279</name>
</gene>
<dbReference type="GO" id="GO:0000819">
    <property type="term" value="P:sister chromatid segregation"/>
    <property type="evidence" value="ECO:0007669"/>
    <property type="project" value="TreeGrafter"/>
</dbReference>
<evidence type="ECO:0000256" key="6">
    <source>
        <dbReference type="ARBA" id="ARBA00022840"/>
    </source>
</evidence>
<comment type="similarity">
    <text evidence="3">Belongs to the type II topoisomerase family.</text>
</comment>
<evidence type="ECO:0000256" key="7">
    <source>
        <dbReference type="ARBA" id="ARBA00023029"/>
    </source>
</evidence>
<dbReference type="InterPro" id="IPR013757">
    <property type="entry name" value="Topo_IIA_A_a_sf"/>
</dbReference>
<evidence type="ECO:0000259" key="10">
    <source>
        <dbReference type="Pfam" id="PF00521"/>
    </source>
</evidence>
<accession>A0A9R0HT66</accession>
<evidence type="ECO:0000256" key="2">
    <source>
        <dbReference type="ARBA" id="ARBA00001946"/>
    </source>
</evidence>
<dbReference type="SUPFAM" id="SSF56719">
    <property type="entry name" value="Type II DNA topoisomerase"/>
    <property type="match status" value="1"/>
</dbReference>
<dbReference type="InterPro" id="IPR002205">
    <property type="entry name" value="Topo_IIA_dom_A"/>
</dbReference>
<dbReference type="PRINTS" id="PR01158">
    <property type="entry name" value="TOPISMRASEII"/>
</dbReference>
<dbReference type="PANTHER" id="PTHR10169:SF38">
    <property type="entry name" value="DNA TOPOISOMERASE 2"/>
    <property type="match status" value="1"/>
</dbReference>
<reference evidence="11" key="1">
    <citation type="journal article" date="2021" name="Nat. Commun.">
        <title>Genomic analyses provide insights into spinach domestication and the genetic basis of agronomic traits.</title>
        <authorList>
            <person name="Cai X."/>
            <person name="Sun X."/>
            <person name="Xu C."/>
            <person name="Sun H."/>
            <person name="Wang X."/>
            <person name="Ge C."/>
            <person name="Zhang Z."/>
            <person name="Wang Q."/>
            <person name="Fei Z."/>
            <person name="Jiao C."/>
            <person name="Wang Q."/>
        </authorList>
    </citation>
    <scope>NUCLEOTIDE SEQUENCE [LARGE SCALE GENOMIC DNA]</scope>
    <source>
        <strain evidence="11">cv. Varoflay</strain>
    </source>
</reference>
<evidence type="ECO:0000313" key="11">
    <source>
        <dbReference type="Proteomes" id="UP000813463"/>
    </source>
</evidence>
<evidence type="ECO:0000256" key="9">
    <source>
        <dbReference type="ARBA" id="ARBA00023235"/>
    </source>
</evidence>
<comment type="cofactor">
    <cofactor evidence="2">
        <name>Mg(2+)</name>
        <dbReference type="ChEBI" id="CHEBI:18420"/>
    </cofactor>
</comment>
<dbReference type="KEGG" id="soe:110780279"/>
<dbReference type="GO" id="GO:0006265">
    <property type="term" value="P:DNA topological change"/>
    <property type="evidence" value="ECO:0007669"/>
    <property type="project" value="InterPro"/>
</dbReference>
<reference evidence="12 13" key="2">
    <citation type="submission" date="2025-05" db="UniProtKB">
        <authorList>
            <consortium name="RefSeq"/>
        </authorList>
    </citation>
    <scope>IDENTIFICATION</scope>
    <source>
        <tissue evidence="12 13">Leaf</tissue>
    </source>
</reference>